<evidence type="ECO:0000313" key="2">
    <source>
        <dbReference type="Proteomes" id="UP000284605"/>
    </source>
</evidence>
<reference evidence="1 2" key="1">
    <citation type="submission" date="2018-09" db="EMBL/GenBank/DDBJ databases">
        <authorList>
            <person name="Zhu H."/>
        </authorList>
    </citation>
    <scope>NUCLEOTIDE SEQUENCE [LARGE SCALE GENOMIC DNA]</scope>
    <source>
        <strain evidence="1 2">K1W22B-8</strain>
    </source>
</reference>
<organism evidence="1 2">
    <name type="scientific">Oleomonas cavernae</name>
    <dbReference type="NCBI Taxonomy" id="2320859"/>
    <lineage>
        <taxon>Bacteria</taxon>
        <taxon>Pseudomonadati</taxon>
        <taxon>Pseudomonadota</taxon>
        <taxon>Alphaproteobacteria</taxon>
        <taxon>Acetobacterales</taxon>
        <taxon>Acetobacteraceae</taxon>
        <taxon>Oleomonas</taxon>
    </lineage>
</organism>
<proteinExistence type="predicted"/>
<gene>
    <name evidence="1" type="ORF">D3874_23020</name>
</gene>
<accession>A0A418WHL7</accession>
<dbReference type="AlphaFoldDB" id="A0A418WHL7"/>
<protein>
    <submittedName>
        <fullName evidence="1">Uncharacterized protein</fullName>
    </submittedName>
</protein>
<keyword evidence="2" id="KW-1185">Reference proteome</keyword>
<evidence type="ECO:0000313" key="1">
    <source>
        <dbReference type="EMBL" id="RJF89488.1"/>
    </source>
</evidence>
<dbReference type="EMBL" id="QYUK01000011">
    <property type="protein sequence ID" value="RJF89488.1"/>
    <property type="molecule type" value="Genomic_DNA"/>
</dbReference>
<name>A0A418WHL7_9PROT</name>
<sequence>MTPDAIIAIDCGADVAAALDAIEAGAPAIVIAPHPALQGLAAARGILALPEQALGTEIAPKP</sequence>
<dbReference type="Proteomes" id="UP000284605">
    <property type="component" value="Unassembled WGS sequence"/>
</dbReference>
<comment type="caution">
    <text evidence="1">The sequence shown here is derived from an EMBL/GenBank/DDBJ whole genome shotgun (WGS) entry which is preliminary data.</text>
</comment>